<evidence type="ECO:0000313" key="2">
    <source>
        <dbReference type="WBParaSite" id="ALUE_0001781301-mRNA-1"/>
    </source>
</evidence>
<proteinExistence type="predicted"/>
<accession>A0A9J2Q6I3</accession>
<organism evidence="1 2">
    <name type="scientific">Ascaris lumbricoides</name>
    <name type="common">Giant roundworm</name>
    <dbReference type="NCBI Taxonomy" id="6252"/>
    <lineage>
        <taxon>Eukaryota</taxon>
        <taxon>Metazoa</taxon>
        <taxon>Ecdysozoa</taxon>
        <taxon>Nematoda</taxon>
        <taxon>Chromadorea</taxon>
        <taxon>Rhabditida</taxon>
        <taxon>Spirurina</taxon>
        <taxon>Ascaridomorpha</taxon>
        <taxon>Ascaridoidea</taxon>
        <taxon>Ascarididae</taxon>
        <taxon>Ascaris</taxon>
    </lineage>
</organism>
<keyword evidence="1" id="KW-1185">Reference proteome</keyword>
<sequence>YGCDSSDHRACDEICKQDSFWYGHCVTWDGRDFSCKCHEYRPPLDKTPCVERQQSCSDGCKAQINCSYGCDSSDHRACDEICKQDSFWYGHCVTWDGRDFSCKCHEYRPPLDKTPCVERQQSCSDGCKAQVQNNANNKPIVYIYNPLLTSPQFPRMNPIGKVDQFGVPDEYTGRVYTILPVADEPIYCSIRHERRCVRANLMKSMHGYDGLEGGYCYIHTVPDIETGAADCKCFDEIPIDR</sequence>
<reference evidence="2" key="1">
    <citation type="submission" date="2023-03" db="UniProtKB">
        <authorList>
            <consortium name="WormBaseParasite"/>
        </authorList>
    </citation>
    <scope>IDENTIFICATION</scope>
</reference>
<dbReference type="Proteomes" id="UP000036681">
    <property type="component" value="Unplaced"/>
</dbReference>
<dbReference type="WBParaSite" id="ALUE_0001781301-mRNA-1">
    <property type="protein sequence ID" value="ALUE_0001781301-mRNA-1"/>
    <property type="gene ID" value="ALUE_0001781301"/>
</dbReference>
<name>A0A9J2Q6I3_ASCLU</name>
<dbReference type="AlphaFoldDB" id="A0A9J2Q6I3"/>
<evidence type="ECO:0000313" key="1">
    <source>
        <dbReference type="Proteomes" id="UP000036681"/>
    </source>
</evidence>
<protein>
    <submittedName>
        <fullName evidence="2">EGF-like domain-containing protein</fullName>
    </submittedName>
</protein>